<proteinExistence type="predicted"/>
<evidence type="ECO:0000313" key="3">
    <source>
        <dbReference type="Proteomes" id="UP000031036"/>
    </source>
</evidence>
<protein>
    <recommendedName>
        <fullName evidence="1">RNase NYN domain-containing protein</fullName>
    </recommendedName>
</protein>
<dbReference type="EMBL" id="JPKZ01002528">
    <property type="protein sequence ID" value="KHN76353.1"/>
    <property type="molecule type" value="Genomic_DNA"/>
</dbReference>
<feature type="domain" description="RNase NYN" evidence="1">
    <location>
        <begin position="21"/>
        <end position="156"/>
    </location>
</feature>
<comment type="caution">
    <text evidence="2">The sequence shown here is derived from an EMBL/GenBank/DDBJ whole genome shotgun (WGS) entry which is preliminary data.</text>
</comment>
<organism evidence="2 3">
    <name type="scientific">Toxocara canis</name>
    <name type="common">Canine roundworm</name>
    <dbReference type="NCBI Taxonomy" id="6265"/>
    <lineage>
        <taxon>Eukaryota</taxon>
        <taxon>Metazoa</taxon>
        <taxon>Ecdysozoa</taxon>
        <taxon>Nematoda</taxon>
        <taxon>Chromadorea</taxon>
        <taxon>Rhabditida</taxon>
        <taxon>Spirurina</taxon>
        <taxon>Ascaridomorpha</taxon>
        <taxon>Ascaridoidea</taxon>
        <taxon>Toxocaridae</taxon>
        <taxon>Toxocara</taxon>
    </lineage>
</organism>
<sequence length="305" mass="34944">MFSAKGVGREGTTVAGEDAVKRPIILDAMNVMHEATNAAPNEGRKIVDCLSILPIMRYFIRRGHAVHVVIPSFCLKRRNSSCFLNNHFIRELKAHVGSVIEVQHRHHDDLIALAIAMETFGSVVSKDKFRDHQFVFRPLSKVCARNIFINYSNDRNNFAVDDGDKFYPSSFELARFQTDQLYCLSGSEEYELLKEQQLSSDDAAAIVRKLDILMEMAEAHAITLKGHTLPSEHPFSSWTCLPQTLDEYERISIEMARSPQTLLPVPQRGPFMSIEDARRLIEARNERRKNADQRAITQFRFHRNR</sequence>
<dbReference type="AlphaFoldDB" id="A0A0B2V466"/>
<dbReference type="InterPro" id="IPR021869">
    <property type="entry name" value="RNase_Zc3h12_NYN"/>
</dbReference>
<dbReference type="Pfam" id="PF11977">
    <property type="entry name" value="RNase_Zc3h12a"/>
    <property type="match status" value="1"/>
</dbReference>
<reference evidence="2 3" key="1">
    <citation type="submission" date="2014-11" db="EMBL/GenBank/DDBJ databases">
        <title>Genetic blueprint of the zoonotic pathogen Toxocara canis.</title>
        <authorList>
            <person name="Zhu X.-Q."/>
            <person name="Korhonen P.K."/>
            <person name="Cai H."/>
            <person name="Young N.D."/>
            <person name="Nejsum P."/>
            <person name="von Samson-Himmelstjerna G."/>
            <person name="Boag P.R."/>
            <person name="Tan P."/>
            <person name="Li Q."/>
            <person name="Min J."/>
            <person name="Yang Y."/>
            <person name="Wang X."/>
            <person name="Fang X."/>
            <person name="Hall R.S."/>
            <person name="Hofmann A."/>
            <person name="Sternberg P.W."/>
            <person name="Jex A.R."/>
            <person name="Gasser R.B."/>
        </authorList>
    </citation>
    <scope>NUCLEOTIDE SEQUENCE [LARGE SCALE GENOMIC DNA]</scope>
    <source>
        <strain evidence="2">PN_DK_2014</strain>
    </source>
</reference>
<evidence type="ECO:0000259" key="1">
    <source>
        <dbReference type="Pfam" id="PF11977"/>
    </source>
</evidence>
<dbReference type="Gene3D" id="3.40.50.11980">
    <property type="match status" value="1"/>
</dbReference>
<dbReference type="Proteomes" id="UP000031036">
    <property type="component" value="Unassembled WGS sequence"/>
</dbReference>
<gene>
    <name evidence="2" type="ORF">Tcan_09955</name>
</gene>
<evidence type="ECO:0000313" key="2">
    <source>
        <dbReference type="EMBL" id="KHN76353.1"/>
    </source>
</evidence>
<accession>A0A0B2V466</accession>
<keyword evidence="3" id="KW-1185">Reference proteome</keyword>
<name>A0A0B2V466_TOXCA</name>
<dbReference type="OrthoDB" id="5830651at2759"/>